<reference evidence="6" key="1">
    <citation type="journal article" date="2014" name="Int. J. Syst. Evol. Microbiol.">
        <title>Complete genome sequence of Corynebacterium casei LMG S-19264T (=DSM 44701T), isolated from a smear-ripened cheese.</title>
        <authorList>
            <consortium name="US DOE Joint Genome Institute (JGI-PGF)"/>
            <person name="Walter F."/>
            <person name="Albersmeier A."/>
            <person name="Kalinowski J."/>
            <person name="Ruckert C."/>
        </authorList>
    </citation>
    <scope>NUCLEOTIDE SEQUENCE</scope>
    <source>
        <strain evidence="6">JCM 13919</strain>
    </source>
</reference>
<dbReference type="GO" id="GO:0006020">
    <property type="term" value="P:inositol metabolic process"/>
    <property type="evidence" value="ECO:0007669"/>
    <property type="project" value="TreeGrafter"/>
</dbReference>
<dbReference type="Gene3D" id="3.30.540.10">
    <property type="entry name" value="Fructose-1,6-Bisphosphatase, subunit A, domain 1"/>
    <property type="match status" value="1"/>
</dbReference>
<evidence type="ECO:0000256" key="4">
    <source>
        <dbReference type="ARBA" id="ARBA00022842"/>
    </source>
</evidence>
<feature type="binding site" evidence="5">
    <location>
        <position position="75"/>
    </location>
    <ligand>
        <name>Mg(2+)</name>
        <dbReference type="ChEBI" id="CHEBI:18420"/>
        <label>1</label>
        <note>catalytic</note>
    </ligand>
</feature>
<feature type="binding site" evidence="5">
    <location>
        <position position="93"/>
    </location>
    <ligand>
        <name>Mg(2+)</name>
        <dbReference type="ChEBI" id="CHEBI:18420"/>
        <label>2</label>
    </ligand>
</feature>
<reference evidence="6" key="2">
    <citation type="submission" date="2020-09" db="EMBL/GenBank/DDBJ databases">
        <authorList>
            <person name="Sun Q."/>
            <person name="Ohkuma M."/>
        </authorList>
    </citation>
    <scope>NUCLEOTIDE SEQUENCE</scope>
    <source>
        <strain evidence="6">JCM 13919</strain>
    </source>
</reference>
<feature type="binding site" evidence="5">
    <location>
        <position position="221"/>
    </location>
    <ligand>
        <name>Mg(2+)</name>
        <dbReference type="ChEBI" id="CHEBI:18420"/>
        <label>1</label>
        <note>catalytic</note>
    </ligand>
</feature>
<proteinExistence type="inferred from homology"/>
<keyword evidence="3" id="KW-0378">Hydrolase</keyword>
<dbReference type="OrthoDB" id="9785695at2"/>
<dbReference type="PANTHER" id="PTHR20854:SF4">
    <property type="entry name" value="INOSITOL-1-MONOPHOSPHATASE-RELATED"/>
    <property type="match status" value="1"/>
</dbReference>
<dbReference type="GO" id="GO:0046872">
    <property type="term" value="F:metal ion binding"/>
    <property type="evidence" value="ECO:0007669"/>
    <property type="project" value="UniProtKB-KW"/>
</dbReference>
<evidence type="ECO:0000256" key="3">
    <source>
        <dbReference type="ARBA" id="ARBA00022801"/>
    </source>
</evidence>
<dbReference type="EMBL" id="BMOB01000001">
    <property type="protein sequence ID" value="GGI77403.1"/>
    <property type="molecule type" value="Genomic_DNA"/>
</dbReference>
<dbReference type="Proteomes" id="UP000630149">
    <property type="component" value="Unassembled WGS sequence"/>
</dbReference>
<gene>
    <name evidence="6" type="primary">cysQ</name>
    <name evidence="6" type="ORF">GCM10007966_02690</name>
</gene>
<dbReference type="InterPro" id="IPR020583">
    <property type="entry name" value="Inositol_monoP_metal-BS"/>
</dbReference>
<feature type="binding site" evidence="5">
    <location>
        <position position="96"/>
    </location>
    <ligand>
        <name>Mg(2+)</name>
        <dbReference type="ChEBI" id="CHEBI:18420"/>
        <label>1</label>
        <note>catalytic</note>
    </ligand>
</feature>
<dbReference type="PANTHER" id="PTHR20854">
    <property type="entry name" value="INOSITOL MONOPHOSPHATASE"/>
    <property type="match status" value="1"/>
</dbReference>
<evidence type="ECO:0000313" key="7">
    <source>
        <dbReference type="Proteomes" id="UP000630149"/>
    </source>
</evidence>
<keyword evidence="4 5" id="KW-0460">Magnesium</keyword>
<evidence type="ECO:0000256" key="5">
    <source>
        <dbReference type="PIRSR" id="PIRSR600760-2"/>
    </source>
</evidence>
<feature type="binding site" evidence="5">
    <location>
        <position position="95"/>
    </location>
    <ligand>
        <name>Mg(2+)</name>
        <dbReference type="ChEBI" id="CHEBI:18420"/>
        <label>1</label>
        <note>catalytic</note>
    </ligand>
</feature>
<dbReference type="GO" id="GO:0007165">
    <property type="term" value="P:signal transduction"/>
    <property type="evidence" value="ECO:0007669"/>
    <property type="project" value="TreeGrafter"/>
</dbReference>
<dbReference type="Gene3D" id="3.40.190.80">
    <property type="match status" value="1"/>
</dbReference>
<protein>
    <submittedName>
        <fullName evidence="6">3'(2'),5'-bisphosphate nucleotidase CysQ</fullName>
    </submittedName>
</protein>
<keyword evidence="7" id="KW-1185">Reference proteome</keyword>
<dbReference type="SUPFAM" id="SSF56655">
    <property type="entry name" value="Carbohydrate phosphatase"/>
    <property type="match status" value="1"/>
</dbReference>
<dbReference type="CDD" id="cd01638">
    <property type="entry name" value="CysQ"/>
    <property type="match status" value="1"/>
</dbReference>
<dbReference type="AlphaFoldDB" id="A0A917N8U2"/>
<dbReference type="RefSeq" id="WP_131775508.1">
    <property type="nucleotide sequence ID" value="NZ_BMOB01000001.1"/>
</dbReference>
<keyword evidence="2 5" id="KW-0479">Metal-binding</keyword>
<organism evidence="6 7">
    <name type="scientific">Legionella impletisoli</name>
    <dbReference type="NCBI Taxonomy" id="343510"/>
    <lineage>
        <taxon>Bacteria</taxon>
        <taxon>Pseudomonadati</taxon>
        <taxon>Pseudomonadota</taxon>
        <taxon>Gammaproteobacteria</taxon>
        <taxon>Legionellales</taxon>
        <taxon>Legionellaceae</taxon>
        <taxon>Legionella</taxon>
    </lineage>
</organism>
<dbReference type="PRINTS" id="PR00377">
    <property type="entry name" value="IMPHPHTASES"/>
</dbReference>
<sequence length="275" mass="30459">MKEFISSSYPVELQSAIELAYEAGEIALHVQKKGYQVWNKGAEANNPVTEADKAISEHVVLRLKELFPHDLIISEEAPLPTTVDDEQRIWFVDPIDGTKEFIKGLNEWSVMIGLSEQGKSVVGVVYQPITQVLYYATKEGGSFYSSQNQVFKNQVRTLPTIKEAVLIQSRSHWSLKAKAIAEQFGITRSIQHGSIGLKFGLIARGHADLYMNFSGHCHLWDLCAPEIILTEAAGVVSSTSGNALNFHSVNTLVNHGFWAASASVAHEVFPYLNKD</sequence>
<evidence type="ECO:0000256" key="1">
    <source>
        <dbReference type="ARBA" id="ARBA00009759"/>
    </source>
</evidence>
<comment type="similarity">
    <text evidence="1">Belongs to the inositol monophosphatase superfamily.</text>
</comment>
<evidence type="ECO:0000256" key="2">
    <source>
        <dbReference type="ARBA" id="ARBA00022723"/>
    </source>
</evidence>
<comment type="cofactor">
    <cofactor evidence="5">
        <name>Mg(2+)</name>
        <dbReference type="ChEBI" id="CHEBI:18420"/>
    </cofactor>
</comment>
<dbReference type="PROSITE" id="PS00629">
    <property type="entry name" value="IMP_1"/>
    <property type="match status" value="1"/>
</dbReference>
<dbReference type="GO" id="GO:0008934">
    <property type="term" value="F:inositol monophosphate 1-phosphatase activity"/>
    <property type="evidence" value="ECO:0007669"/>
    <property type="project" value="TreeGrafter"/>
</dbReference>
<dbReference type="InterPro" id="IPR000760">
    <property type="entry name" value="Inositol_monophosphatase-like"/>
</dbReference>
<comment type="caution">
    <text evidence="6">The sequence shown here is derived from an EMBL/GenBank/DDBJ whole genome shotgun (WGS) entry which is preliminary data.</text>
</comment>
<dbReference type="Pfam" id="PF00459">
    <property type="entry name" value="Inositol_P"/>
    <property type="match status" value="1"/>
</dbReference>
<evidence type="ECO:0000313" key="6">
    <source>
        <dbReference type="EMBL" id="GGI77403.1"/>
    </source>
</evidence>
<accession>A0A917N8U2</accession>
<name>A0A917N8U2_9GAMM</name>